<evidence type="ECO:0000259" key="2">
    <source>
        <dbReference type="Pfam" id="PF02470"/>
    </source>
</evidence>
<dbReference type="InterPro" id="IPR052336">
    <property type="entry name" value="MlaD_Phospholipid_Transporter"/>
</dbReference>
<gene>
    <name evidence="3" type="ordered locus">Desac_1506</name>
</gene>
<dbReference type="Pfam" id="PF02470">
    <property type="entry name" value="MlaD"/>
    <property type="match status" value="1"/>
</dbReference>
<dbReference type="STRING" id="880072.Desac_1506"/>
<dbReference type="EMBL" id="CP002629">
    <property type="protein sequence ID" value="AEB09361.1"/>
    <property type="molecule type" value="Genomic_DNA"/>
</dbReference>
<dbReference type="RefSeq" id="WP_013706471.1">
    <property type="nucleotide sequence ID" value="NC_015388.1"/>
</dbReference>
<dbReference type="GO" id="GO:0005543">
    <property type="term" value="F:phospholipid binding"/>
    <property type="evidence" value="ECO:0007669"/>
    <property type="project" value="TreeGrafter"/>
</dbReference>
<reference evidence="3 4" key="1">
    <citation type="journal article" date="2011" name="Stand. Genomic Sci.">
        <title>Complete genome sequence of the acetate-degrading sulfate reducer Desulfobacca acetoxidans type strain (ASRB2).</title>
        <authorList>
            <person name="Goker M."/>
            <person name="Teshima H."/>
            <person name="Lapidus A."/>
            <person name="Nolan M."/>
            <person name="Lucas S."/>
            <person name="Hammon N."/>
            <person name="Deshpande S."/>
            <person name="Cheng J.F."/>
            <person name="Tapia R."/>
            <person name="Han C."/>
            <person name="Goodwin L."/>
            <person name="Pitluck S."/>
            <person name="Huntemann M."/>
            <person name="Liolios K."/>
            <person name="Ivanova N."/>
            <person name="Pagani I."/>
            <person name="Mavromatis K."/>
            <person name="Ovchinikova G."/>
            <person name="Pati A."/>
            <person name="Chen A."/>
            <person name="Palaniappan K."/>
            <person name="Land M."/>
            <person name="Hauser L."/>
            <person name="Brambilla E.M."/>
            <person name="Rohde M."/>
            <person name="Spring S."/>
            <person name="Detter J.C."/>
            <person name="Woyke T."/>
            <person name="Bristow J."/>
            <person name="Eisen J.A."/>
            <person name="Markowitz V."/>
            <person name="Hugenholtz P."/>
            <person name="Kyrpides N.C."/>
            <person name="Klenk H.P."/>
        </authorList>
    </citation>
    <scope>NUCLEOTIDE SEQUENCE [LARGE SCALE GENOMIC DNA]</scope>
    <source>
        <strain evidence="4">ATCC 700848 / DSM 11109 / ASRB2</strain>
    </source>
</reference>
<keyword evidence="1" id="KW-1133">Transmembrane helix</keyword>
<name>F2NCT0_DESAR</name>
<evidence type="ECO:0000256" key="1">
    <source>
        <dbReference type="SAM" id="Phobius"/>
    </source>
</evidence>
<keyword evidence="1" id="KW-0812">Transmembrane</keyword>
<dbReference type="Proteomes" id="UP000000483">
    <property type="component" value="Chromosome"/>
</dbReference>
<sequence>MKKARIELLVGVFVIIGLVCLAYLAIHLGEMEFLGGGYRLTADFDNISGLKVGALVEVAGVDVGKVESIGVNRENMAHVVLNINKGVIVYQDAIASVRTKGIIGDKYIKLSVGGADEPLPPNGRIRHTESVLEWEELIGKFIQGKV</sequence>
<dbReference type="OrthoDB" id="9788420at2"/>
<proteinExistence type="predicted"/>
<dbReference type="NCBIfam" id="TIGR04430">
    <property type="entry name" value="OM_asym_MlaD"/>
    <property type="match status" value="1"/>
</dbReference>
<dbReference type="InterPro" id="IPR003399">
    <property type="entry name" value="Mce/MlaD"/>
</dbReference>
<dbReference type="InterPro" id="IPR030970">
    <property type="entry name" value="ABC_MlaD"/>
</dbReference>
<dbReference type="HOGENOM" id="CLU_107027_1_1_7"/>
<keyword evidence="1" id="KW-0472">Membrane</keyword>
<protein>
    <submittedName>
        <fullName evidence="3">Mammalian cell entry related domain protein</fullName>
    </submittedName>
</protein>
<reference evidence="4" key="2">
    <citation type="submission" date="2011-03" db="EMBL/GenBank/DDBJ databases">
        <title>The complete genome of Desulfobacca acetoxidans DSM 11109.</title>
        <authorList>
            <consortium name="US DOE Joint Genome Institute (JGI-PGF)"/>
            <person name="Lucas S."/>
            <person name="Copeland A."/>
            <person name="Lapidus A."/>
            <person name="Bruce D."/>
            <person name="Goodwin L."/>
            <person name="Pitluck S."/>
            <person name="Peters L."/>
            <person name="Kyrpides N."/>
            <person name="Mavromatis K."/>
            <person name="Ivanova N."/>
            <person name="Ovchinnikova G."/>
            <person name="Teshima H."/>
            <person name="Detter J.C."/>
            <person name="Han C."/>
            <person name="Land M."/>
            <person name="Hauser L."/>
            <person name="Markowitz V."/>
            <person name="Cheng J.-F."/>
            <person name="Hugenholtz P."/>
            <person name="Woyke T."/>
            <person name="Wu D."/>
            <person name="Spring S."/>
            <person name="Schueler E."/>
            <person name="Brambilla E."/>
            <person name="Klenk H.-P."/>
            <person name="Eisen J.A."/>
        </authorList>
    </citation>
    <scope>NUCLEOTIDE SEQUENCE [LARGE SCALE GENOMIC DNA]</scope>
    <source>
        <strain evidence="4">ATCC 700848 / DSM 11109 / ASRB2</strain>
    </source>
</reference>
<dbReference type="eggNOG" id="COG1463">
    <property type="taxonomic scope" value="Bacteria"/>
</dbReference>
<evidence type="ECO:0000313" key="3">
    <source>
        <dbReference type="EMBL" id="AEB09361.1"/>
    </source>
</evidence>
<dbReference type="PANTHER" id="PTHR33371:SF4">
    <property type="entry name" value="INTERMEMBRANE PHOSPHOLIPID TRANSPORT SYSTEM BINDING PROTEIN MLAD"/>
    <property type="match status" value="1"/>
</dbReference>
<feature type="transmembrane region" description="Helical" evidence="1">
    <location>
        <begin position="6"/>
        <end position="26"/>
    </location>
</feature>
<organism evidence="3 4">
    <name type="scientific">Desulfobacca acetoxidans (strain ATCC 700848 / DSM 11109 / ASRB2)</name>
    <dbReference type="NCBI Taxonomy" id="880072"/>
    <lineage>
        <taxon>Bacteria</taxon>
        <taxon>Pseudomonadati</taxon>
        <taxon>Thermodesulfobacteriota</taxon>
        <taxon>Desulfobaccia</taxon>
        <taxon>Desulfobaccales</taxon>
        <taxon>Desulfobaccaceae</taxon>
        <taxon>Desulfobacca</taxon>
    </lineage>
</organism>
<keyword evidence="4" id="KW-1185">Reference proteome</keyword>
<accession>F2NCT0</accession>
<dbReference type="KEGG" id="dao:Desac_1506"/>
<dbReference type="PANTHER" id="PTHR33371">
    <property type="entry name" value="INTERMEMBRANE PHOSPHOLIPID TRANSPORT SYSTEM BINDING PROTEIN MLAD-RELATED"/>
    <property type="match status" value="1"/>
</dbReference>
<dbReference type="GO" id="GO:0005548">
    <property type="term" value="F:phospholipid transporter activity"/>
    <property type="evidence" value="ECO:0007669"/>
    <property type="project" value="TreeGrafter"/>
</dbReference>
<feature type="domain" description="Mce/MlaD" evidence="2">
    <location>
        <begin position="37"/>
        <end position="112"/>
    </location>
</feature>
<evidence type="ECO:0000313" key="4">
    <source>
        <dbReference type="Proteomes" id="UP000000483"/>
    </source>
</evidence>
<dbReference type="AlphaFoldDB" id="F2NCT0"/>